<keyword evidence="2" id="KW-1185">Reference proteome</keyword>
<accession>A0A3G9JHW2</accession>
<proteinExistence type="predicted"/>
<organism evidence="1 2">
    <name type="scientific">Paenibacillus baekrokdamisoli</name>
    <dbReference type="NCBI Taxonomy" id="1712516"/>
    <lineage>
        <taxon>Bacteria</taxon>
        <taxon>Bacillati</taxon>
        <taxon>Bacillota</taxon>
        <taxon>Bacilli</taxon>
        <taxon>Bacillales</taxon>
        <taxon>Paenibacillaceae</taxon>
        <taxon>Paenibacillus</taxon>
    </lineage>
</organism>
<dbReference type="Proteomes" id="UP000275368">
    <property type="component" value="Chromosome"/>
</dbReference>
<sequence>MIPKTLLNDMTEKENKLAFLQLKKKLDIQLLASNGEESCAVIDDTLLHPFNLIIAVVSNEGRSCIGQYAKKNFSYHSTLPTNLTRVWVDCRDEGIKFHVNSNGKHFELSNDKDTPNDMLMIVILHCPDFVQLSLYDGQLALQKVSHIFTSSKHAGDKINVVAHSMLNRYFPGLFEHLLQLEGDNHESQ</sequence>
<dbReference type="RefSeq" id="WP_125660992.1">
    <property type="nucleotide sequence ID" value="NZ_AP019308.1"/>
</dbReference>
<dbReference type="OrthoDB" id="2623036at2"/>
<protein>
    <submittedName>
        <fullName evidence="1">Uncharacterized protein</fullName>
    </submittedName>
</protein>
<dbReference type="EMBL" id="AP019308">
    <property type="protein sequence ID" value="BBH22614.1"/>
    <property type="molecule type" value="Genomic_DNA"/>
</dbReference>
<gene>
    <name evidence="1" type="ORF">Back11_39590</name>
</gene>
<name>A0A3G9JHW2_9BACL</name>
<reference evidence="1 2" key="1">
    <citation type="submission" date="2018-11" db="EMBL/GenBank/DDBJ databases">
        <title>Complete genome sequence of Paenibacillus baekrokdamisoli strain KCTC 33723.</title>
        <authorList>
            <person name="Kang S.W."/>
            <person name="Lee K.C."/>
            <person name="Kim K.K."/>
            <person name="Kim J.S."/>
            <person name="Kim D.S."/>
            <person name="Ko S.H."/>
            <person name="Yang S.H."/>
            <person name="Lee J.S."/>
        </authorList>
    </citation>
    <scope>NUCLEOTIDE SEQUENCE [LARGE SCALE GENOMIC DNA]</scope>
    <source>
        <strain evidence="1 2">KCTC 33723</strain>
    </source>
</reference>
<dbReference type="KEGG" id="pbk:Back11_39590"/>
<evidence type="ECO:0000313" key="2">
    <source>
        <dbReference type="Proteomes" id="UP000275368"/>
    </source>
</evidence>
<dbReference type="AlphaFoldDB" id="A0A3G9JHW2"/>
<evidence type="ECO:0000313" key="1">
    <source>
        <dbReference type="EMBL" id="BBH22614.1"/>
    </source>
</evidence>